<dbReference type="RefSeq" id="WP_104688677.1">
    <property type="nucleotide sequence ID" value="NZ_JBKTHY010000018.1"/>
</dbReference>
<dbReference type="EMBL" id="PNFV01000005">
    <property type="protein sequence ID" value="PMB82428.1"/>
    <property type="molecule type" value="Genomic_DNA"/>
</dbReference>
<evidence type="ECO:0000313" key="2">
    <source>
        <dbReference type="Proteomes" id="UP000239920"/>
    </source>
</evidence>
<sequence length="162" mass="18478">MTDLTTKLFLDVKKFETYQNLLKKNVHLQSQSIISSPDFPNKHIYNKLLRTLDKNSNEVTSADLLNKYNFRMSEIQDGIKALLSANLISKEDLSNTECKIILTKEGIAAANQLAKRSEKIAEEAYGILSQEEQQQLDNLILKLTEDYKHRSVNYSALADLNN</sequence>
<reference evidence="1 2" key="1">
    <citation type="submission" date="2017-09" db="EMBL/GenBank/DDBJ databases">
        <title>Bacterial strain isolated from the female urinary microbiota.</title>
        <authorList>
            <person name="Thomas-White K."/>
            <person name="Kumar N."/>
            <person name="Forster S."/>
            <person name="Putonti C."/>
            <person name="Lawley T."/>
            <person name="Wolfe A.J."/>
        </authorList>
    </citation>
    <scope>NUCLEOTIDE SEQUENCE [LARGE SCALE GENOMIC DNA]</scope>
    <source>
        <strain evidence="1 2">UMB0683</strain>
    </source>
</reference>
<evidence type="ECO:0000313" key="1">
    <source>
        <dbReference type="EMBL" id="PMB82428.1"/>
    </source>
</evidence>
<dbReference type="SUPFAM" id="SSF46785">
    <property type="entry name" value="Winged helix' DNA-binding domain"/>
    <property type="match status" value="1"/>
</dbReference>
<name>A0A2J6NM78_9LACO</name>
<evidence type="ECO:0008006" key="3">
    <source>
        <dbReference type="Google" id="ProtNLM"/>
    </source>
</evidence>
<accession>A0A2J6NM78</accession>
<gene>
    <name evidence="1" type="ORF">CK797_05060</name>
</gene>
<organism evidence="1 2">
    <name type="scientific">Limosilactobacillus pontis</name>
    <dbReference type="NCBI Taxonomy" id="35787"/>
    <lineage>
        <taxon>Bacteria</taxon>
        <taxon>Bacillati</taxon>
        <taxon>Bacillota</taxon>
        <taxon>Bacilli</taxon>
        <taxon>Lactobacillales</taxon>
        <taxon>Lactobacillaceae</taxon>
        <taxon>Limosilactobacillus</taxon>
    </lineage>
</organism>
<comment type="caution">
    <text evidence="1">The sequence shown here is derived from an EMBL/GenBank/DDBJ whole genome shotgun (WGS) entry which is preliminary data.</text>
</comment>
<dbReference type="Proteomes" id="UP000239920">
    <property type="component" value="Unassembled WGS sequence"/>
</dbReference>
<dbReference type="InterPro" id="IPR036388">
    <property type="entry name" value="WH-like_DNA-bd_sf"/>
</dbReference>
<dbReference type="AlphaFoldDB" id="A0A2J6NM78"/>
<proteinExistence type="predicted"/>
<dbReference type="Gene3D" id="1.10.10.10">
    <property type="entry name" value="Winged helix-like DNA-binding domain superfamily/Winged helix DNA-binding domain"/>
    <property type="match status" value="1"/>
</dbReference>
<dbReference type="InterPro" id="IPR036390">
    <property type="entry name" value="WH_DNA-bd_sf"/>
</dbReference>
<dbReference type="OrthoDB" id="2319880at2"/>
<protein>
    <recommendedName>
        <fullName evidence="3">MarR family transcriptional regulator</fullName>
    </recommendedName>
</protein>